<gene>
    <name evidence="1" type="ORF">MSAN_00696100</name>
</gene>
<comment type="caution">
    <text evidence="1">The sequence shown here is derived from an EMBL/GenBank/DDBJ whole genome shotgun (WGS) entry which is preliminary data.</text>
</comment>
<proteinExistence type="predicted"/>
<evidence type="ECO:0000313" key="1">
    <source>
        <dbReference type="EMBL" id="KAF7370631.1"/>
    </source>
</evidence>
<keyword evidence="2" id="KW-1185">Reference proteome</keyword>
<dbReference type="AlphaFoldDB" id="A0A8H7DGK4"/>
<sequence>MQRKVAILLSQLAGEFILGTDSAYSFKEVGLLQEHRNKDWVLITVYIFTLRKTVHTVQRSFDIPAYGERHTVPDMTAEIQKLADALRDQRIQEYVANSANNDTSNSNAVKLVRDLLEEGSMYADTRAAFKKFTPKTRKPENLGVVNVEEDPDDETMQLLIDCPDVERSGGPSQLARDQ</sequence>
<dbReference type="OrthoDB" id="5424058at2759"/>
<reference evidence="1" key="1">
    <citation type="submission" date="2020-05" db="EMBL/GenBank/DDBJ databases">
        <title>Mycena genomes resolve the evolution of fungal bioluminescence.</title>
        <authorList>
            <person name="Tsai I.J."/>
        </authorList>
    </citation>
    <scope>NUCLEOTIDE SEQUENCE</scope>
    <source>
        <strain evidence="1">160909Yilan</strain>
    </source>
</reference>
<dbReference type="EMBL" id="JACAZH010000004">
    <property type="protein sequence ID" value="KAF7370631.1"/>
    <property type="molecule type" value="Genomic_DNA"/>
</dbReference>
<name>A0A8H7DGK4_9AGAR</name>
<protein>
    <submittedName>
        <fullName evidence="1">Uncharacterized protein</fullName>
    </submittedName>
</protein>
<accession>A0A8H7DGK4</accession>
<dbReference type="Proteomes" id="UP000623467">
    <property type="component" value="Unassembled WGS sequence"/>
</dbReference>
<organism evidence="1 2">
    <name type="scientific">Mycena sanguinolenta</name>
    <dbReference type="NCBI Taxonomy" id="230812"/>
    <lineage>
        <taxon>Eukaryota</taxon>
        <taxon>Fungi</taxon>
        <taxon>Dikarya</taxon>
        <taxon>Basidiomycota</taxon>
        <taxon>Agaricomycotina</taxon>
        <taxon>Agaricomycetes</taxon>
        <taxon>Agaricomycetidae</taxon>
        <taxon>Agaricales</taxon>
        <taxon>Marasmiineae</taxon>
        <taxon>Mycenaceae</taxon>
        <taxon>Mycena</taxon>
    </lineage>
</organism>
<evidence type="ECO:0000313" key="2">
    <source>
        <dbReference type="Proteomes" id="UP000623467"/>
    </source>
</evidence>